<comment type="caution">
    <text evidence="1">The sequence shown here is derived from an EMBL/GenBank/DDBJ whole genome shotgun (WGS) entry which is preliminary data.</text>
</comment>
<proteinExistence type="predicted"/>
<dbReference type="OrthoDB" id="7359267at2"/>
<sequence length="205" mass="22449">MFVKSTTPKMDQGTGFDAYAMIKDTNADNRRAAAIALSGQKEAFAELADLSRSETETPVRDAVLNALIAIGSAKVVDLYIEHLRADDATLRREAVYALQHLPKKAAKKIRKLMSDQDPDVRIMAVDILQLLTISDAVEWIRDLLANEDNANVVGVAVDRLSEIGGPQDVGILKQVKDRFSSDAYVQFAATHAIDRIIALEAEEPS</sequence>
<dbReference type="SUPFAM" id="SSF48371">
    <property type="entry name" value="ARM repeat"/>
    <property type="match status" value="1"/>
</dbReference>
<dbReference type="RefSeq" id="WP_086450260.1">
    <property type="nucleotide sequence ID" value="NZ_MSPP01000001.1"/>
</dbReference>
<dbReference type="Proteomes" id="UP000194664">
    <property type="component" value="Unassembled WGS sequence"/>
</dbReference>
<reference evidence="1 2" key="1">
    <citation type="submission" date="2016-12" db="EMBL/GenBank/DDBJ databases">
        <title>The draft genome sequence of HSLHS2.</title>
        <authorList>
            <person name="Hu D."/>
            <person name="Wang L."/>
            <person name="Shao Z."/>
        </authorList>
    </citation>
    <scope>NUCLEOTIDE SEQUENCE [LARGE SCALE GENOMIC DNA]</scope>
    <source>
        <strain evidence="1">MCCC 1A06712</strain>
    </source>
</reference>
<gene>
    <name evidence="1" type="ORF">BVC71_03725</name>
</gene>
<dbReference type="AlphaFoldDB" id="A0A251X213"/>
<evidence type="ECO:0000313" key="1">
    <source>
        <dbReference type="EMBL" id="OUD10611.1"/>
    </source>
</evidence>
<dbReference type="EMBL" id="MSPP01000001">
    <property type="protein sequence ID" value="OUD10611.1"/>
    <property type="molecule type" value="Genomic_DNA"/>
</dbReference>
<organism evidence="1 2">
    <name type="scientific">Marivivens niveibacter</name>
    <dbReference type="NCBI Taxonomy" id="1930667"/>
    <lineage>
        <taxon>Bacteria</taxon>
        <taxon>Pseudomonadati</taxon>
        <taxon>Pseudomonadota</taxon>
        <taxon>Alphaproteobacteria</taxon>
        <taxon>Rhodobacterales</taxon>
        <taxon>Paracoccaceae</taxon>
        <taxon>Marivivens group</taxon>
        <taxon>Marivivens</taxon>
    </lineage>
</organism>
<evidence type="ECO:0000313" key="2">
    <source>
        <dbReference type="Proteomes" id="UP000194664"/>
    </source>
</evidence>
<dbReference type="InterPro" id="IPR016024">
    <property type="entry name" value="ARM-type_fold"/>
</dbReference>
<protein>
    <recommendedName>
        <fullName evidence="3">PBS lyase</fullName>
    </recommendedName>
</protein>
<accession>A0A251X213</accession>
<dbReference type="InterPro" id="IPR011989">
    <property type="entry name" value="ARM-like"/>
</dbReference>
<keyword evidence="2" id="KW-1185">Reference proteome</keyword>
<name>A0A251X213_9RHOB</name>
<evidence type="ECO:0008006" key="3">
    <source>
        <dbReference type="Google" id="ProtNLM"/>
    </source>
</evidence>
<dbReference type="Pfam" id="PF13646">
    <property type="entry name" value="HEAT_2"/>
    <property type="match status" value="2"/>
</dbReference>
<dbReference type="Gene3D" id="1.25.10.10">
    <property type="entry name" value="Leucine-rich Repeat Variant"/>
    <property type="match status" value="1"/>
</dbReference>